<reference evidence="1" key="1">
    <citation type="journal article" date="2015" name="Nature">
        <title>Complex archaea that bridge the gap between prokaryotes and eukaryotes.</title>
        <authorList>
            <person name="Spang A."/>
            <person name="Saw J.H."/>
            <person name="Jorgensen S.L."/>
            <person name="Zaremba-Niedzwiedzka K."/>
            <person name="Martijn J."/>
            <person name="Lind A.E."/>
            <person name="van Eijk R."/>
            <person name="Schleper C."/>
            <person name="Guy L."/>
            <person name="Ettema T.J."/>
        </authorList>
    </citation>
    <scope>NUCLEOTIDE SEQUENCE</scope>
</reference>
<gene>
    <name evidence="1" type="ORF">LCGC14_2613950</name>
</gene>
<organism evidence="1">
    <name type="scientific">marine sediment metagenome</name>
    <dbReference type="NCBI Taxonomy" id="412755"/>
    <lineage>
        <taxon>unclassified sequences</taxon>
        <taxon>metagenomes</taxon>
        <taxon>ecological metagenomes</taxon>
    </lineage>
</organism>
<name>A0A0F9CG59_9ZZZZ</name>
<feature type="non-terminal residue" evidence="1">
    <location>
        <position position="124"/>
    </location>
</feature>
<protein>
    <submittedName>
        <fullName evidence="1">Uncharacterized protein</fullName>
    </submittedName>
</protein>
<accession>A0A0F9CG59</accession>
<dbReference type="AlphaFoldDB" id="A0A0F9CG59"/>
<dbReference type="EMBL" id="LAZR01044436">
    <property type="protein sequence ID" value="KKL04646.1"/>
    <property type="molecule type" value="Genomic_DNA"/>
</dbReference>
<proteinExistence type="predicted"/>
<sequence length="124" mass="14312">MITKTCECGIVFEYEPPKNYPDRRKYCNACKFKKEEEYQARQNPVPAGQAQPVPTEYEQKVGEPLYKEHLKNSVKAENGEYQSTVYNRTVAANSYEVGTAGNRFKLYFETPAELKAKMQELRDA</sequence>
<comment type="caution">
    <text evidence="1">The sequence shown here is derived from an EMBL/GenBank/DDBJ whole genome shotgun (WGS) entry which is preliminary data.</text>
</comment>
<evidence type="ECO:0000313" key="1">
    <source>
        <dbReference type="EMBL" id="KKL04646.1"/>
    </source>
</evidence>